<dbReference type="CDD" id="cd04186">
    <property type="entry name" value="GT_2_like_c"/>
    <property type="match status" value="1"/>
</dbReference>
<dbReference type="GO" id="GO:0016740">
    <property type="term" value="F:transferase activity"/>
    <property type="evidence" value="ECO:0007669"/>
    <property type="project" value="UniProtKB-KW"/>
</dbReference>
<accession>A0A917LRS4</accession>
<protein>
    <submittedName>
        <fullName evidence="2">Glycosyl transferase family 2</fullName>
    </submittedName>
</protein>
<sequence>MELCLRSVEAAVSNIDAEIIVIDNNSPDDSCEMVKHLFPKVKLIENKTNGGFSTGNNIGIKQAKGEYLCILNPDTVVAEDTFTTLLRFADTLPDLGLLGCKLIDGKGDFLPESKRNIPTPMVSIQKLLGYSEPYYANHLSPDQIGKVAMLVGAFMIVKKTVYLEVGGLDEDYFMYGEDIDLSYKVLKAGYQNYYNSDTTVIHFKGESTLKDKTYAKRFNGAMQLFFKKHFKPNWLFNILIWIGIKIVSIFYPKGEATSSNVSEYVFISNDKNLQLQHTLDKNMETQERVSNYVPHVEYILDLNFLGFKRAIKILLGNQKNSPSTFKFLLTSSQVILGSNSSKSRGEVIHIKNN</sequence>
<dbReference type="AlphaFoldDB" id="A0A917LRS4"/>
<reference evidence="2" key="1">
    <citation type="journal article" date="2014" name="Int. J. Syst. Evol. Microbiol.">
        <title>Complete genome sequence of Corynebacterium casei LMG S-19264T (=DSM 44701T), isolated from a smear-ripened cheese.</title>
        <authorList>
            <consortium name="US DOE Joint Genome Institute (JGI-PGF)"/>
            <person name="Walter F."/>
            <person name="Albersmeier A."/>
            <person name="Kalinowski J."/>
            <person name="Ruckert C."/>
        </authorList>
    </citation>
    <scope>NUCLEOTIDE SEQUENCE</scope>
    <source>
        <strain evidence="2">CGMCC 1.12751</strain>
    </source>
</reference>
<keyword evidence="3" id="KW-1185">Reference proteome</keyword>
<evidence type="ECO:0000313" key="2">
    <source>
        <dbReference type="EMBL" id="GGG53815.1"/>
    </source>
</evidence>
<proteinExistence type="predicted"/>
<gene>
    <name evidence="2" type="ORF">GCM10010976_25980</name>
</gene>
<dbReference type="InterPro" id="IPR029044">
    <property type="entry name" value="Nucleotide-diphossugar_trans"/>
</dbReference>
<dbReference type="PANTHER" id="PTHR43179">
    <property type="entry name" value="RHAMNOSYLTRANSFERASE WBBL"/>
    <property type="match status" value="1"/>
</dbReference>
<name>A0A917LRS4_9FLAO</name>
<comment type="caution">
    <text evidence="2">The sequence shown here is derived from an EMBL/GenBank/DDBJ whole genome shotgun (WGS) entry which is preliminary data.</text>
</comment>
<evidence type="ECO:0000259" key="1">
    <source>
        <dbReference type="Pfam" id="PF00535"/>
    </source>
</evidence>
<dbReference type="Proteomes" id="UP000625976">
    <property type="component" value="Unassembled WGS sequence"/>
</dbReference>
<dbReference type="InterPro" id="IPR001173">
    <property type="entry name" value="Glyco_trans_2-like"/>
</dbReference>
<organism evidence="2 3">
    <name type="scientific">Bizionia arctica</name>
    <dbReference type="NCBI Taxonomy" id="1495645"/>
    <lineage>
        <taxon>Bacteria</taxon>
        <taxon>Pseudomonadati</taxon>
        <taxon>Bacteroidota</taxon>
        <taxon>Flavobacteriia</taxon>
        <taxon>Flavobacteriales</taxon>
        <taxon>Flavobacteriaceae</taxon>
        <taxon>Bizionia</taxon>
    </lineage>
</organism>
<keyword evidence="2" id="KW-0808">Transferase</keyword>
<feature type="domain" description="Glycosyltransferase 2-like" evidence="1">
    <location>
        <begin position="4"/>
        <end position="130"/>
    </location>
</feature>
<dbReference type="EMBL" id="BMFQ01000003">
    <property type="protein sequence ID" value="GGG53815.1"/>
    <property type="molecule type" value="Genomic_DNA"/>
</dbReference>
<dbReference type="SUPFAM" id="SSF53448">
    <property type="entry name" value="Nucleotide-diphospho-sugar transferases"/>
    <property type="match status" value="1"/>
</dbReference>
<evidence type="ECO:0000313" key="3">
    <source>
        <dbReference type="Proteomes" id="UP000625976"/>
    </source>
</evidence>
<dbReference type="Gene3D" id="3.90.550.10">
    <property type="entry name" value="Spore Coat Polysaccharide Biosynthesis Protein SpsA, Chain A"/>
    <property type="match status" value="1"/>
</dbReference>
<dbReference type="Pfam" id="PF00535">
    <property type="entry name" value="Glycos_transf_2"/>
    <property type="match status" value="1"/>
</dbReference>
<reference evidence="2" key="2">
    <citation type="submission" date="2020-09" db="EMBL/GenBank/DDBJ databases">
        <authorList>
            <person name="Sun Q."/>
            <person name="Zhou Y."/>
        </authorList>
    </citation>
    <scope>NUCLEOTIDE SEQUENCE</scope>
    <source>
        <strain evidence="2">CGMCC 1.12751</strain>
    </source>
</reference>
<dbReference type="PANTHER" id="PTHR43179:SF7">
    <property type="entry name" value="RHAMNOSYLTRANSFERASE WBBL"/>
    <property type="match status" value="1"/>
</dbReference>